<keyword evidence="1" id="KW-0812">Transmembrane</keyword>
<dbReference type="EnsemblMetazoa" id="G8193.1">
    <property type="protein sequence ID" value="G8193.1:cds"/>
    <property type="gene ID" value="G8193"/>
</dbReference>
<protein>
    <recommendedName>
        <fullName evidence="4">Scavenger receptor class F member 2</fullName>
    </recommendedName>
</protein>
<dbReference type="Proteomes" id="UP000005408">
    <property type="component" value="Unassembled WGS sequence"/>
</dbReference>
<organism evidence="2 3">
    <name type="scientific">Magallana gigas</name>
    <name type="common">Pacific oyster</name>
    <name type="synonym">Crassostrea gigas</name>
    <dbReference type="NCBI Taxonomy" id="29159"/>
    <lineage>
        <taxon>Eukaryota</taxon>
        <taxon>Metazoa</taxon>
        <taxon>Spiralia</taxon>
        <taxon>Lophotrochozoa</taxon>
        <taxon>Mollusca</taxon>
        <taxon>Bivalvia</taxon>
        <taxon>Autobranchia</taxon>
        <taxon>Pteriomorphia</taxon>
        <taxon>Ostreida</taxon>
        <taxon>Ostreoidea</taxon>
        <taxon>Ostreidae</taxon>
        <taxon>Magallana</taxon>
    </lineage>
</organism>
<proteinExistence type="predicted"/>
<feature type="transmembrane region" description="Helical" evidence="1">
    <location>
        <begin position="139"/>
        <end position="160"/>
    </location>
</feature>
<name>A0A8W8P1L7_MAGGI</name>
<evidence type="ECO:0000256" key="1">
    <source>
        <dbReference type="SAM" id="Phobius"/>
    </source>
</evidence>
<dbReference type="AlphaFoldDB" id="A0A8W8P1L7"/>
<dbReference type="Gene3D" id="2.170.300.10">
    <property type="entry name" value="Tie2 ligand-binding domain superfamily"/>
    <property type="match status" value="1"/>
</dbReference>
<evidence type="ECO:0000313" key="2">
    <source>
        <dbReference type="EnsemblMetazoa" id="G8193.1:cds"/>
    </source>
</evidence>
<reference evidence="2" key="1">
    <citation type="submission" date="2022-08" db="UniProtKB">
        <authorList>
            <consortium name="EnsemblMetazoa"/>
        </authorList>
    </citation>
    <scope>IDENTIFICATION</scope>
    <source>
        <strain evidence="2">05x7-T-G4-1.051#20</strain>
    </source>
</reference>
<keyword evidence="1" id="KW-0472">Membrane</keyword>
<accession>A0A8W8P1L7</accession>
<keyword evidence="1" id="KW-1133">Transmembrane helix</keyword>
<sequence length="221" mass="25121">MDLIYVIYYLARLSSAYAFDDLSYNKSAIQSHTYRDTIYEAGCKVSGVFGINCDKPCPANCKDNLCHIENGSCFWCKTGWTGKFCDTECTQSYGENCQYSCSLHCINQTCDRFNGKCLCDVKLDRMQDVETNDVAFSTLWIVAFCISLAIHIICISATFISRRKTFLKQKSTTEKVNFSWRSGFNKEQTGTSENPSHYQEVGVSQNENTYQTLNQPMTHTV</sequence>
<evidence type="ECO:0008006" key="4">
    <source>
        <dbReference type="Google" id="ProtNLM"/>
    </source>
</evidence>
<keyword evidence="3" id="KW-1185">Reference proteome</keyword>
<evidence type="ECO:0000313" key="3">
    <source>
        <dbReference type="Proteomes" id="UP000005408"/>
    </source>
</evidence>